<reference evidence="1" key="1">
    <citation type="journal article" date="2020" name="Nature">
        <title>Giant virus diversity and host interactions through global metagenomics.</title>
        <authorList>
            <person name="Schulz F."/>
            <person name="Roux S."/>
            <person name="Paez-Espino D."/>
            <person name="Jungbluth S."/>
            <person name="Walsh D.A."/>
            <person name="Denef V.J."/>
            <person name="McMahon K.D."/>
            <person name="Konstantinidis K.T."/>
            <person name="Eloe-Fadrosh E.A."/>
            <person name="Kyrpides N.C."/>
            <person name="Woyke T."/>
        </authorList>
    </citation>
    <scope>NUCLEOTIDE SEQUENCE</scope>
    <source>
        <strain evidence="1">GVMAG-M-3300021354-14</strain>
    </source>
</reference>
<dbReference type="AlphaFoldDB" id="A0A6C0CND8"/>
<dbReference type="EMBL" id="MN739448">
    <property type="protein sequence ID" value="QHT04985.1"/>
    <property type="molecule type" value="Genomic_DNA"/>
</dbReference>
<sequence>MSAANGNQLMKAYNINIMHTFRTLYQSFRDVPGLKTELARFLKLLKQDEKTLAIYHEFNADTRAYEDEIFTEKKACLAKINILNRMEMPAIYERMTTEETKVFWKRLIQIVRYHGLLNACGDHVNTMENLGMEFVQKHQGMSPDQIQKAMVQEMLTDGKMMEQMIGMFQKPGAIENIIKNIGPLLRGQGQDAIDLMPLLKEIQPEDVANLGTDIKQMQSEMKAKGGMGDMMNFAQLFNMSTPATESEPVMLEPNGEVYSMLSKFKEQIEREKQAKE</sequence>
<proteinExistence type="predicted"/>
<protein>
    <submittedName>
        <fullName evidence="1">Uncharacterized protein</fullName>
    </submittedName>
</protein>
<name>A0A6C0CND8_9ZZZZ</name>
<evidence type="ECO:0000313" key="1">
    <source>
        <dbReference type="EMBL" id="QHT04985.1"/>
    </source>
</evidence>
<organism evidence="1">
    <name type="scientific">viral metagenome</name>
    <dbReference type="NCBI Taxonomy" id="1070528"/>
    <lineage>
        <taxon>unclassified sequences</taxon>
        <taxon>metagenomes</taxon>
        <taxon>organismal metagenomes</taxon>
    </lineage>
</organism>
<accession>A0A6C0CND8</accession>